<gene>
    <name evidence="2" type="ORF">LYSCAS_11280</name>
</gene>
<protein>
    <submittedName>
        <fullName evidence="2">Thioesterase</fullName>
    </submittedName>
</protein>
<dbReference type="Gene3D" id="3.10.129.10">
    <property type="entry name" value="Hotdog Thioesterase"/>
    <property type="match status" value="1"/>
</dbReference>
<dbReference type="Proteomes" id="UP000681317">
    <property type="component" value="Chromosome"/>
</dbReference>
<dbReference type="Pfam" id="PF09500">
    <property type="entry name" value="YiiD_C"/>
    <property type="match status" value="1"/>
</dbReference>
<name>A0ABM7Q496_9GAMM</name>
<dbReference type="NCBIfam" id="TIGR02447">
    <property type="entry name" value="yiiD_Cterm"/>
    <property type="match status" value="1"/>
</dbReference>
<reference evidence="2 3" key="1">
    <citation type="submission" date="2021-03" db="EMBL/GenBank/DDBJ databases">
        <title>Complete Genome Sequences of Two Lysobacter Strains Isolated from Sea Water (Lysobacter caseinilyticus) and Soil (Lysobacter helvus) in South Korea.</title>
        <authorList>
            <person name="Watanabe Y."/>
            <person name="Arakawa K."/>
        </authorList>
    </citation>
    <scope>NUCLEOTIDE SEQUENCE [LARGE SCALE GENOMIC DNA]</scope>
    <source>
        <strain evidence="2 3">KVB24</strain>
    </source>
</reference>
<sequence length="154" mass="16698">MTDSLADRLAHLDAHYQGMPPVAAMAVSIHHFDEERLSLLAPLDRNVNDKGCAFGGSLSSLMTLACWGLATMRIQGAGMEADVFVADSQVRYLAPLYADLDAEAHAAPDSDWQVFLSTLADRGRARIELLARVRLPDGADAATLRARFVAFRKG</sequence>
<organism evidence="2 3">
    <name type="scientific">Noviluteimonas caseinilytica</name>
    <dbReference type="NCBI Taxonomy" id="2675101"/>
    <lineage>
        <taxon>Bacteria</taxon>
        <taxon>Pseudomonadati</taxon>
        <taxon>Pseudomonadota</taxon>
        <taxon>Gammaproteobacteria</taxon>
        <taxon>Lysobacterales</taxon>
        <taxon>Lysobacteraceae</taxon>
        <taxon>Noviluteimonas</taxon>
    </lineage>
</organism>
<dbReference type="EMBL" id="AP024545">
    <property type="protein sequence ID" value="BCT92104.1"/>
    <property type="molecule type" value="Genomic_DNA"/>
</dbReference>
<dbReference type="InterPro" id="IPR029069">
    <property type="entry name" value="HotDog_dom_sf"/>
</dbReference>
<keyword evidence="3" id="KW-1185">Reference proteome</keyword>
<dbReference type="SUPFAM" id="SSF54637">
    <property type="entry name" value="Thioesterase/thiol ester dehydrase-isomerase"/>
    <property type="match status" value="1"/>
</dbReference>
<proteinExistence type="predicted"/>
<evidence type="ECO:0000313" key="2">
    <source>
        <dbReference type="EMBL" id="BCT92104.1"/>
    </source>
</evidence>
<dbReference type="RefSeq" id="WP_213436579.1">
    <property type="nucleotide sequence ID" value="NZ_AP024545.1"/>
</dbReference>
<evidence type="ECO:0000313" key="3">
    <source>
        <dbReference type="Proteomes" id="UP000681317"/>
    </source>
</evidence>
<feature type="domain" description="Thioesterase putative" evidence="1">
    <location>
        <begin position="17"/>
        <end position="151"/>
    </location>
</feature>
<dbReference type="InterPro" id="IPR012660">
    <property type="entry name" value="YiiD_C"/>
</dbReference>
<accession>A0ABM7Q496</accession>
<evidence type="ECO:0000259" key="1">
    <source>
        <dbReference type="Pfam" id="PF09500"/>
    </source>
</evidence>